<dbReference type="InterPro" id="IPR036597">
    <property type="entry name" value="Fido-like_dom_sf"/>
</dbReference>
<reference evidence="3" key="2">
    <citation type="journal article" date="2014" name="ISME J.">
        <title>Microbial stratification in low pH oxic and suboxic macroscopic growths along an acid mine drainage.</title>
        <authorList>
            <person name="Mendez-Garcia C."/>
            <person name="Mesa V."/>
            <person name="Sprenger R.R."/>
            <person name="Richter M."/>
            <person name="Diez M.S."/>
            <person name="Solano J."/>
            <person name="Bargiela R."/>
            <person name="Golyshina O.V."/>
            <person name="Manteca A."/>
            <person name="Ramos J.L."/>
            <person name="Gallego J.R."/>
            <person name="Llorente I."/>
            <person name="Martins Dos Santos V.A."/>
            <person name="Jensen O.N."/>
            <person name="Pelaez A.I."/>
            <person name="Sanchez J."/>
            <person name="Ferrer M."/>
        </authorList>
    </citation>
    <scope>NUCLEOTIDE SEQUENCE</scope>
</reference>
<dbReference type="PANTHER" id="PTHR13504:SF38">
    <property type="entry name" value="FIDO DOMAIN-CONTAINING PROTEIN"/>
    <property type="match status" value="1"/>
</dbReference>
<dbReference type="InterPro" id="IPR040198">
    <property type="entry name" value="Fido_containing"/>
</dbReference>
<feature type="domain" description="Fido" evidence="2">
    <location>
        <begin position="1"/>
        <end position="149"/>
    </location>
</feature>
<evidence type="ECO:0000259" key="2">
    <source>
        <dbReference type="PROSITE" id="PS51459"/>
    </source>
</evidence>
<sequence>MLPPTEREEVRPGEFRTGTEPSQVVSKTDPKEVLFYTAPGTSVPEELGSLLDWVRTRSAALSPIIAAPVLFHEFESIHPFEDGNGRVGRLLFQIYLQTHGFPNARLCRVEQEVLRDSEKYYDLLAVTDHEYAKARETGGTETYRGLLDHFTKALLESYRGAVKEWGAADISKELLETARTLVAEARRHPAGFTLGEASRWFPGSSQSTISKHLNGLVKRGVLEAHGRTKARRFLVPDPLQGFLEKFPRSESPGPDGQRNPT</sequence>
<reference evidence="3" key="1">
    <citation type="submission" date="2013-08" db="EMBL/GenBank/DDBJ databases">
        <authorList>
            <person name="Mendez C."/>
            <person name="Richter M."/>
            <person name="Ferrer M."/>
            <person name="Sanchez J."/>
        </authorList>
    </citation>
    <scope>NUCLEOTIDE SEQUENCE</scope>
</reference>
<gene>
    <name evidence="3" type="ORF">B1B_04276</name>
</gene>
<proteinExistence type="predicted"/>
<comment type="caution">
    <text evidence="3">The sequence shown here is derived from an EMBL/GenBank/DDBJ whole genome shotgun (WGS) entry which is preliminary data.</text>
</comment>
<evidence type="ECO:0000313" key="3">
    <source>
        <dbReference type="EMBL" id="EQD71768.1"/>
    </source>
</evidence>
<feature type="non-terminal residue" evidence="3">
    <location>
        <position position="261"/>
    </location>
</feature>
<dbReference type="SUPFAM" id="SSF140931">
    <property type="entry name" value="Fic-like"/>
    <property type="match status" value="1"/>
</dbReference>
<dbReference type="InterPro" id="IPR003812">
    <property type="entry name" value="Fido"/>
</dbReference>
<dbReference type="EMBL" id="AUZY01002672">
    <property type="protein sequence ID" value="EQD71768.1"/>
    <property type="molecule type" value="Genomic_DNA"/>
</dbReference>
<dbReference type="PROSITE" id="PS51459">
    <property type="entry name" value="FIDO"/>
    <property type="match status" value="1"/>
</dbReference>
<name>T1BT92_9ZZZZ</name>
<dbReference type="AlphaFoldDB" id="T1BT92"/>
<evidence type="ECO:0000256" key="1">
    <source>
        <dbReference type="SAM" id="MobiDB-lite"/>
    </source>
</evidence>
<dbReference type="PANTHER" id="PTHR13504">
    <property type="entry name" value="FIDO DOMAIN-CONTAINING PROTEIN DDB_G0283145"/>
    <property type="match status" value="1"/>
</dbReference>
<organism evidence="3">
    <name type="scientific">mine drainage metagenome</name>
    <dbReference type="NCBI Taxonomy" id="410659"/>
    <lineage>
        <taxon>unclassified sequences</taxon>
        <taxon>metagenomes</taxon>
        <taxon>ecological metagenomes</taxon>
    </lineage>
</organism>
<feature type="region of interest" description="Disordered" evidence="1">
    <location>
        <begin position="1"/>
        <end position="23"/>
    </location>
</feature>
<accession>T1BT92</accession>
<protein>
    <submittedName>
        <fullName evidence="3">Filamentation induced by cAMP/death on curing, related domain protein</fullName>
    </submittedName>
</protein>
<feature type="compositionally biased region" description="Basic and acidic residues" evidence="1">
    <location>
        <begin position="1"/>
        <end position="14"/>
    </location>
</feature>
<dbReference type="Gene3D" id="1.10.3290.10">
    <property type="entry name" value="Fido-like domain"/>
    <property type="match status" value="1"/>
</dbReference>
<dbReference type="Pfam" id="PF02661">
    <property type="entry name" value="Fic"/>
    <property type="match status" value="1"/>
</dbReference>